<dbReference type="InterPro" id="IPR030395">
    <property type="entry name" value="GP_PDE_dom"/>
</dbReference>
<name>A0ABT0G2V7_9ACTN</name>
<keyword evidence="4" id="KW-1185">Reference proteome</keyword>
<dbReference type="RefSeq" id="WP_242377368.1">
    <property type="nucleotide sequence ID" value="NZ_JAKRKC020000002.1"/>
</dbReference>
<dbReference type="PROSITE" id="PS51704">
    <property type="entry name" value="GP_PDE"/>
    <property type="match status" value="1"/>
</dbReference>
<organism evidence="3 4">
    <name type="scientific">Actinomadura luzonensis</name>
    <dbReference type="NCBI Taxonomy" id="2805427"/>
    <lineage>
        <taxon>Bacteria</taxon>
        <taxon>Bacillati</taxon>
        <taxon>Actinomycetota</taxon>
        <taxon>Actinomycetes</taxon>
        <taxon>Streptosporangiales</taxon>
        <taxon>Thermomonosporaceae</taxon>
        <taxon>Actinomadura</taxon>
    </lineage>
</organism>
<gene>
    <name evidence="3" type="ORF">MF672_034330</name>
</gene>
<feature type="domain" description="GP-PDE" evidence="2">
    <location>
        <begin position="40"/>
        <end position="283"/>
    </location>
</feature>
<dbReference type="SUPFAM" id="SSF51695">
    <property type="entry name" value="PLC-like phosphodiesterases"/>
    <property type="match status" value="1"/>
</dbReference>
<protein>
    <submittedName>
        <fullName evidence="3">Glycerophosphodiester phosphodiesterase</fullName>
    </submittedName>
</protein>
<dbReference type="PANTHER" id="PTHR46211:SF1">
    <property type="entry name" value="GLYCEROPHOSPHODIESTER PHOSPHODIESTERASE, CYTOPLASMIC"/>
    <property type="match status" value="1"/>
</dbReference>
<feature type="signal peptide" evidence="1">
    <location>
        <begin position="1"/>
        <end position="23"/>
    </location>
</feature>
<sequence length="285" mass="30479">MYRLCGVAAGAAWTALLAGAVQAALLAGTALAAPAERPRADNIAHRGGSGGAPENTIAACARARAAGADLCEFDVQQTKDQQLVLIHDETLARTTDAEQVFPGRAPWQVADFTLAEIRRLDAGSWFSPRFGNEGVPTLRQALELLGAGGAGLLLEIKHSPRSPGIDRRVAAELQDNRALWQGRRLSLQAFDWQAMRLLHRMVPGVPILLLGTSGARLPADTGYASALVLPHAGLTERQVRGAHGRGLRVYAGTTDRPRVLRRLVSYGVDGIMTDRPARLRGILAR</sequence>
<comment type="caution">
    <text evidence="3">The sequence shown here is derived from an EMBL/GenBank/DDBJ whole genome shotgun (WGS) entry which is preliminary data.</text>
</comment>
<reference evidence="3 4" key="1">
    <citation type="submission" date="2022-04" db="EMBL/GenBank/DDBJ databases">
        <title>Genome draft of Actinomadura sp. ATCC 31491.</title>
        <authorList>
            <person name="Shi X."/>
            <person name="Du Y."/>
        </authorList>
    </citation>
    <scope>NUCLEOTIDE SEQUENCE [LARGE SCALE GENOMIC DNA]</scope>
    <source>
        <strain evidence="3 4">ATCC 31491</strain>
    </source>
</reference>
<dbReference type="Proteomes" id="UP001317259">
    <property type="component" value="Unassembled WGS sequence"/>
</dbReference>
<evidence type="ECO:0000313" key="4">
    <source>
        <dbReference type="Proteomes" id="UP001317259"/>
    </source>
</evidence>
<dbReference type="PANTHER" id="PTHR46211">
    <property type="entry name" value="GLYCEROPHOSPHORYL DIESTER PHOSPHODIESTERASE"/>
    <property type="match status" value="1"/>
</dbReference>
<dbReference type="EMBL" id="JAKRKC020000002">
    <property type="protein sequence ID" value="MCK2218834.1"/>
    <property type="molecule type" value="Genomic_DNA"/>
</dbReference>
<evidence type="ECO:0000256" key="1">
    <source>
        <dbReference type="SAM" id="SignalP"/>
    </source>
</evidence>
<feature type="chain" id="PRO_5047489527" evidence="1">
    <location>
        <begin position="24"/>
        <end position="285"/>
    </location>
</feature>
<keyword evidence="1" id="KW-0732">Signal</keyword>
<dbReference type="Pfam" id="PF03009">
    <property type="entry name" value="GDPD"/>
    <property type="match status" value="1"/>
</dbReference>
<proteinExistence type="predicted"/>
<evidence type="ECO:0000313" key="3">
    <source>
        <dbReference type="EMBL" id="MCK2218834.1"/>
    </source>
</evidence>
<dbReference type="InterPro" id="IPR017946">
    <property type="entry name" value="PLC-like_Pdiesterase_TIM-brl"/>
</dbReference>
<accession>A0ABT0G2V7</accession>
<dbReference type="Gene3D" id="3.20.20.190">
    <property type="entry name" value="Phosphatidylinositol (PI) phosphodiesterase"/>
    <property type="match status" value="1"/>
</dbReference>
<evidence type="ECO:0000259" key="2">
    <source>
        <dbReference type="PROSITE" id="PS51704"/>
    </source>
</evidence>